<feature type="coiled-coil region" evidence="1">
    <location>
        <begin position="213"/>
        <end position="282"/>
    </location>
</feature>
<dbReference type="CDD" id="cd00229">
    <property type="entry name" value="SGNH_hydrolase"/>
    <property type="match status" value="1"/>
</dbReference>
<dbReference type="SUPFAM" id="SSF52266">
    <property type="entry name" value="SGNH hydrolase"/>
    <property type="match status" value="1"/>
</dbReference>
<evidence type="ECO:0000313" key="4">
    <source>
        <dbReference type="Proteomes" id="UP001152795"/>
    </source>
</evidence>
<evidence type="ECO:0000256" key="2">
    <source>
        <dbReference type="SAM" id="MobiDB-lite"/>
    </source>
</evidence>
<dbReference type="Gene3D" id="3.40.50.1110">
    <property type="entry name" value="SGNH hydrolase"/>
    <property type="match status" value="1"/>
</dbReference>
<accession>A0A7D9DDI7</accession>
<organism evidence="3 4">
    <name type="scientific">Paramuricea clavata</name>
    <name type="common">Red gorgonian</name>
    <name type="synonym">Violescent sea-whip</name>
    <dbReference type="NCBI Taxonomy" id="317549"/>
    <lineage>
        <taxon>Eukaryota</taxon>
        <taxon>Metazoa</taxon>
        <taxon>Cnidaria</taxon>
        <taxon>Anthozoa</taxon>
        <taxon>Octocorallia</taxon>
        <taxon>Malacalcyonacea</taxon>
        <taxon>Plexauridae</taxon>
        <taxon>Paramuricea</taxon>
    </lineage>
</organism>
<comment type="caution">
    <text evidence="3">The sequence shown here is derived from an EMBL/GenBank/DDBJ whole genome shotgun (WGS) entry which is preliminary data.</text>
</comment>
<keyword evidence="4" id="KW-1185">Reference proteome</keyword>
<reference evidence="3" key="1">
    <citation type="submission" date="2020-04" db="EMBL/GenBank/DDBJ databases">
        <authorList>
            <person name="Alioto T."/>
            <person name="Alioto T."/>
            <person name="Gomez Garrido J."/>
        </authorList>
    </citation>
    <scope>NUCLEOTIDE SEQUENCE</scope>
    <source>
        <strain evidence="3">A484AB</strain>
    </source>
</reference>
<dbReference type="Proteomes" id="UP001152795">
    <property type="component" value="Unassembled WGS sequence"/>
</dbReference>
<protein>
    <submittedName>
        <fullName evidence="3">Furin, partial</fullName>
    </submittedName>
</protein>
<gene>
    <name evidence="3" type="ORF">PACLA_8A054366</name>
</gene>
<evidence type="ECO:0000256" key="1">
    <source>
        <dbReference type="SAM" id="Coils"/>
    </source>
</evidence>
<evidence type="ECO:0000313" key="3">
    <source>
        <dbReference type="EMBL" id="CAB3983085.1"/>
    </source>
</evidence>
<sequence>MATDDEIGNLTASNLESEDLELAKDSCSDPHDYLSSDEINNEDGLTVTDKGNLKWNGSYMGLKNFIMMQQISAEHWTSSSGDCKKCEDSGLIIRWYSSKGSLTFGGEKSKEVKNKLLLLAQNKEEVRTKSSCDKQQDNLHTVQTKPNGPLGAVFTQADIQQRDHPQNEFIIKVEKFIQTTNLKISNLVSEVSELKMNKSISTLTNNDASVDLVNLLSNENQDLKNEIKLLREKNINITHSVADLNSKIEELESEKQSLKTALKILYADLETAEGNMQSLTDKHEAQQHPWITVSGKSKGHPINLELNNNNKYSALHVEDDTEIVIDSDETKASVNSAGSRNKYFPHHTPKTKTTRKLQDPKPRSTTSAQQRKIAILGDSMIKGINSRKLQHGLKQNVIVKTFPGAHVEDMTHYVKPTLASNPAEVIVHIGTNDLKNKSPSTLLKTVDNLGEMITESKDVKLTLSEIITRCDDETLADKVNIYNELLANLCIERNWGLIKNSNIKKEHLNNYGLHLNPRGSAVLAKNFKLYVSNQN</sequence>
<keyword evidence="1" id="KW-0175">Coiled coil</keyword>
<feature type="region of interest" description="Disordered" evidence="2">
    <location>
        <begin position="334"/>
        <end position="370"/>
    </location>
</feature>
<dbReference type="EMBL" id="CACRXK020000572">
    <property type="protein sequence ID" value="CAB3983085.1"/>
    <property type="molecule type" value="Genomic_DNA"/>
</dbReference>
<proteinExistence type="predicted"/>
<dbReference type="InterPro" id="IPR036514">
    <property type="entry name" value="SGNH_hydro_sf"/>
</dbReference>
<feature type="compositionally biased region" description="Basic residues" evidence="2">
    <location>
        <begin position="343"/>
        <end position="355"/>
    </location>
</feature>
<name>A0A7D9DDI7_PARCT</name>
<dbReference type="AlphaFoldDB" id="A0A7D9DDI7"/>
<dbReference type="OrthoDB" id="10072345at2759"/>